<organism evidence="6 7">
    <name type="scientific">Candidatus Gallimonas intestinavium</name>
    <dbReference type="NCBI Taxonomy" id="2838603"/>
    <lineage>
        <taxon>Bacteria</taxon>
        <taxon>Bacillati</taxon>
        <taxon>Bacillota</taxon>
        <taxon>Clostridia</taxon>
        <taxon>Candidatus Gallimonas</taxon>
    </lineage>
</organism>
<feature type="binding site" evidence="4">
    <location>
        <begin position="14"/>
        <end position="16"/>
    </location>
    <ligand>
        <name>N(1)-(5-phospho-beta-D-ribosyl)glycinamide</name>
        <dbReference type="ChEBI" id="CHEBI:143788"/>
    </ligand>
</feature>
<feature type="binding site" evidence="4">
    <location>
        <position position="71"/>
    </location>
    <ligand>
        <name>(6R)-10-formyltetrahydrofolate</name>
        <dbReference type="ChEBI" id="CHEBI:195366"/>
    </ligand>
</feature>
<dbReference type="SUPFAM" id="SSF53328">
    <property type="entry name" value="Formyltransferase"/>
    <property type="match status" value="1"/>
</dbReference>
<proteinExistence type="inferred from homology"/>
<evidence type="ECO:0000256" key="4">
    <source>
        <dbReference type="HAMAP-Rule" id="MF_01930"/>
    </source>
</evidence>
<reference evidence="6" key="2">
    <citation type="submission" date="2021-04" db="EMBL/GenBank/DDBJ databases">
        <authorList>
            <person name="Gilroy R."/>
        </authorList>
    </citation>
    <scope>NUCLEOTIDE SEQUENCE</scope>
    <source>
        <strain evidence="6">ChiW7-2402</strain>
    </source>
</reference>
<dbReference type="PANTHER" id="PTHR43369">
    <property type="entry name" value="PHOSPHORIBOSYLGLYCINAMIDE FORMYLTRANSFERASE"/>
    <property type="match status" value="1"/>
</dbReference>
<dbReference type="GO" id="GO:0004644">
    <property type="term" value="F:phosphoribosylglycinamide formyltransferase activity"/>
    <property type="evidence" value="ECO:0007669"/>
    <property type="project" value="UniProtKB-UniRule"/>
</dbReference>
<evidence type="ECO:0000256" key="2">
    <source>
        <dbReference type="ARBA" id="ARBA00022679"/>
    </source>
</evidence>
<name>A0A9D2G5A2_9FIRM</name>
<dbReference type="Pfam" id="PF00551">
    <property type="entry name" value="Formyl_trans_N"/>
    <property type="match status" value="1"/>
</dbReference>
<comment type="catalytic activity">
    <reaction evidence="4">
        <text>N(1)-(5-phospho-beta-D-ribosyl)glycinamide + (6R)-10-formyltetrahydrofolate = N(2)-formyl-N(1)-(5-phospho-beta-D-ribosyl)glycinamide + (6S)-5,6,7,8-tetrahydrofolate + H(+)</text>
        <dbReference type="Rhea" id="RHEA:15053"/>
        <dbReference type="ChEBI" id="CHEBI:15378"/>
        <dbReference type="ChEBI" id="CHEBI:57453"/>
        <dbReference type="ChEBI" id="CHEBI:143788"/>
        <dbReference type="ChEBI" id="CHEBI:147286"/>
        <dbReference type="ChEBI" id="CHEBI:195366"/>
        <dbReference type="EC" id="2.1.2.2"/>
    </reaction>
</comment>
<feature type="domain" description="Formyl transferase N-terminal" evidence="5">
    <location>
        <begin position="5"/>
        <end position="190"/>
    </location>
</feature>
<dbReference type="EC" id="2.1.2.2" evidence="4"/>
<keyword evidence="3 4" id="KW-0658">Purine biosynthesis</keyword>
<feature type="site" description="Raises pKa of active site His" evidence="4">
    <location>
        <position position="153"/>
    </location>
</feature>
<comment type="caution">
    <text evidence="4">Lacks conserved residue(s) required for the propagation of feature annotation.</text>
</comment>
<dbReference type="PANTHER" id="PTHR43369:SF2">
    <property type="entry name" value="PHOSPHORIBOSYLGLYCINAMIDE FORMYLTRANSFERASE"/>
    <property type="match status" value="1"/>
</dbReference>
<feature type="active site" description="Proton donor" evidence="4">
    <location>
        <position position="112"/>
    </location>
</feature>
<dbReference type="InterPro" id="IPR004607">
    <property type="entry name" value="GART"/>
</dbReference>
<accession>A0A9D2G5A2</accession>
<dbReference type="HAMAP" id="MF_01930">
    <property type="entry name" value="PurN"/>
    <property type="match status" value="1"/>
</dbReference>
<gene>
    <name evidence="4" type="primary">purN</name>
    <name evidence="6" type="ORF">H9964_02325</name>
</gene>
<dbReference type="GO" id="GO:0005737">
    <property type="term" value="C:cytoplasm"/>
    <property type="evidence" value="ECO:0007669"/>
    <property type="project" value="TreeGrafter"/>
</dbReference>
<sequence>MSKVRIAVLCSGGGTNFQAILSAQQAGMIPHGEVVLLISDHRDAYVLTRAERNGVESAVVDVHEVPDRREREERILKILREKEIGFVVFAGFMSILSERFTRAYEGRIINVHPSLIPSFCGKGYYGLHVHEAVLARGVKVTGATVHFVTEECDGGPIILQRAVEVKAGDTPESLQKRVMREAEWVILPEAVELVCKSLSQA</sequence>
<evidence type="ECO:0000259" key="5">
    <source>
        <dbReference type="Pfam" id="PF00551"/>
    </source>
</evidence>
<dbReference type="EMBL" id="DXBB01000043">
    <property type="protein sequence ID" value="HIZ72400.1"/>
    <property type="molecule type" value="Genomic_DNA"/>
</dbReference>
<dbReference type="Proteomes" id="UP000824102">
    <property type="component" value="Unassembled WGS sequence"/>
</dbReference>
<dbReference type="CDD" id="cd08645">
    <property type="entry name" value="FMT_core_GART"/>
    <property type="match status" value="1"/>
</dbReference>
<dbReference type="AlphaFoldDB" id="A0A9D2G5A2"/>
<evidence type="ECO:0000313" key="7">
    <source>
        <dbReference type="Proteomes" id="UP000824102"/>
    </source>
</evidence>
<comment type="caution">
    <text evidence="6">The sequence shown here is derived from an EMBL/GenBank/DDBJ whole genome shotgun (WGS) entry which is preliminary data.</text>
</comment>
<dbReference type="Gene3D" id="3.40.50.170">
    <property type="entry name" value="Formyl transferase, N-terminal domain"/>
    <property type="match status" value="1"/>
</dbReference>
<comment type="pathway">
    <text evidence="1 4">Purine metabolism; IMP biosynthesis via de novo pathway; N(2)-formyl-N(1)-(5-phospho-D-ribosyl)glycinamide from N(1)-(5-phospho-D-ribosyl)glycinamide (10-formyl THF route): step 1/1.</text>
</comment>
<comment type="function">
    <text evidence="4">Catalyzes the transfer of a formyl group from 10-formyltetrahydrofolate to 5-phospho-ribosyl-glycinamide (GAR), producing 5-phospho-ribosyl-N-formylglycinamide (FGAR) and tetrahydrofolate.</text>
</comment>
<evidence type="ECO:0000256" key="1">
    <source>
        <dbReference type="ARBA" id="ARBA00005054"/>
    </source>
</evidence>
<comment type="similarity">
    <text evidence="4">Belongs to the GART family.</text>
</comment>
<dbReference type="GO" id="GO:0006189">
    <property type="term" value="P:'de novo' IMP biosynthetic process"/>
    <property type="evidence" value="ECO:0007669"/>
    <property type="project" value="UniProtKB-UniRule"/>
</dbReference>
<dbReference type="InterPro" id="IPR036477">
    <property type="entry name" value="Formyl_transf_N_sf"/>
</dbReference>
<dbReference type="InterPro" id="IPR002376">
    <property type="entry name" value="Formyl_transf_N"/>
</dbReference>
<keyword evidence="2 4" id="KW-0808">Transferase</keyword>
<evidence type="ECO:0000256" key="3">
    <source>
        <dbReference type="ARBA" id="ARBA00022755"/>
    </source>
</evidence>
<protein>
    <recommendedName>
        <fullName evidence="4">Phosphoribosylglycinamide formyltransferase</fullName>
        <ecNumber evidence="4">2.1.2.2</ecNumber>
    </recommendedName>
    <alternativeName>
        <fullName evidence="4">5'-phosphoribosylglycinamide transformylase</fullName>
    </alternativeName>
    <alternativeName>
        <fullName evidence="4">GAR transformylase</fullName>
        <shortName evidence="4">GART</shortName>
    </alternativeName>
</protein>
<evidence type="ECO:0000313" key="6">
    <source>
        <dbReference type="EMBL" id="HIZ72400.1"/>
    </source>
</evidence>
<feature type="binding site" evidence="4">
    <location>
        <position position="110"/>
    </location>
    <ligand>
        <name>(6R)-10-formyltetrahydrofolate</name>
        <dbReference type="ChEBI" id="CHEBI:195366"/>
    </ligand>
</feature>
<dbReference type="NCBIfam" id="TIGR00639">
    <property type="entry name" value="PurN"/>
    <property type="match status" value="1"/>
</dbReference>
<reference evidence="6" key="1">
    <citation type="journal article" date="2021" name="PeerJ">
        <title>Extensive microbial diversity within the chicken gut microbiome revealed by metagenomics and culture.</title>
        <authorList>
            <person name="Gilroy R."/>
            <person name="Ravi A."/>
            <person name="Getino M."/>
            <person name="Pursley I."/>
            <person name="Horton D.L."/>
            <person name="Alikhan N.F."/>
            <person name="Baker D."/>
            <person name="Gharbi K."/>
            <person name="Hall N."/>
            <person name="Watson M."/>
            <person name="Adriaenssens E.M."/>
            <person name="Foster-Nyarko E."/>
            <person name="Jarju S."/>
            <person name="Secka A."/>
            <person name="Antonio M."/>
            <person name="Oren A."/>
            <person name="Chaudhuri R.R."/>
            <person name="La Ragione R."/>
            <person name="Hildebrand F."/>
            <person name="Pallen M.J."/>
        </authorList>
    </citation>
    <scope>NUCLEOTIDE SEQUENCE</scope>
    <source>
        <strain evidence="6">ChiW7-2402</strain>
    </source>
</reference>